<protein>
    <recommendedName>
        <fullName evidence="4">Transmembrane protein</fullName>
    </recommendedName>
</protein>
<evidence type="ECO:0000256" key="1">
    <source>
        <dbReference type="SAM" id="Phobius"/>
    </source>
</evidence>
<dbReference type="AlphaFoldDB" id="A0A8S1PH32"/>
<gene>
    <name evidence="2" type="ORF">PPRIM_AZ9-3.1.T1160123</name>
</gene>
<dbReference type="EMBL" id="CAJJDM010000119">
    <property type="protein sequence ID" value="CAD8101768.1"/>
    <property type="molecule type" value="Genomic_DNA"/>
</dbReference>
<evidence type="ECO:0000313" key="2">
    <source>
        <dbReference type="EMBL" id="CAD8101768.1"/>
    </source>
</evidence>
<sequence length="187" mass="22162">MLQHRAFESKFQKFYVIRIIQICESKTLKVGFKEIRAYSNRQSTITKYRNRKSMEQVYQGETYISTKQYLQILTQFPKLTQTIKFSEHFRKKLGSNPQIQATVKETVSLIMEKQRQQEQEIRTKQVIQNFLNHRSIRNAEQQANKSASATIIKQQNFDIKLSIKIFLVTLLVFIFLYQASGCESFLF</sequence>
<organism evidence="2 3">
    <name type="scientific">Paramecium primaurelia</name>
    <dbReference type="NCBI Taxonomy" id="5886"/>
    <lineage>
        <taxon>Eukaryota</taxon>
        <taxon>Sar</taxon>
        <taxon>Alveolata</taxon>
        <taxon>Ciliophora</taxon>
        <taxon>Intramacronucleata</taxon>
        <taxon>Oligohymenophorea</taxon>
        <taxon>Peniculida</taxon>
        <taxon>Parameciidae</taxon>
        <taxon>Paramecium</taxon>
    </lineage>
</organism>
<dbReference type="OMA" id="QICESKT"/>
<reference evidence="2" key="1">
    <citation type="submission" date="2021-01" db="EMBL/GenBank/DDBJ databases">
        <authorList>
            <consortium name="Genoscope - CEA"/>
            <person name="William W."/>
        </authorList>
    </citation>
    <scope>NUCLEOTIDE SEQUENCE</scope>
</reference>
<keyword evidence="1" id="KW-0472">Membrane</keyword>
<feature type="transmembrane region" description="Helical" evidence="1">
    <location>
        <begin position="161"/>
        <end position="179"/>
    </location>
</feature>
<comment type="caution">
    <text evidence="2">The sequence shown here is derived from an EMBL/GenBank/DDBJ whole genome shotgun (WGS) entry which is preliminary data.</text>
</comment>
<keyword evidence="3" id="KW-1185">Reference proteome</keyword>
<dbReference type="Proteomes" id="UP000688137">
    <property type="component" value="Unassembled WGS sequence"/>
</dbReference>
<accession>A0A8S1PH32</accession>
<keyword evidence="1" id="KW-1133">Transmembrane helix</keyword>
<evidence type="ECO:0000313" key="3">
    <source>
        <dbReference type="Proteomes" id="UP000688137"/>
    </source>
</evidence>
<keyword evidence="1" id="KW-0812">Transmembrane</keyword>
<proteinExistence type="predicted"/>
<name>A0A8S1PH32_PARPR</name>
<evidence type="ECO:0008006" key="4">
    <source>
        <dbReference type="Google" id="ProtNLM"/>
    </source>
</evidence>